<accession>A0A7V1I3D4</accession>
<organism evidence="1">
    <name type="scientific">Desulfofervidus auxilii</name>
    <dbReference type="NCBI Taxonomy" id="1621989"/>
    <lineage>
        <taxon>Bacteria</taxon>
        <taxon>Pseudomonadati</taxon>
        <taxon>Thermodesulfobacteriota</taxon>
        <taxon>Candidatus Desulfofervidia</taxon>
        <taxon>Candidatus Desulfofervidales</taxon>
        <taxon>Candidatus Desulfofervidaceae</taxon>
        <taxon>Candidatus Desulfofervidus</taxon>
    </lineage>
</organism>
<evidence type="ECO:0008006" key="2">
    <source>
        <dbReference type="Google" id="ProtNLM"/>
    </source>
</evidence>
<dbReference type="AlphaFoldDB" id="A0A7V1I3D4"/>
<dbReference type="GO" id="GO:0003677">
    <property type="term" value="F:DNA binding"/>
    <property type="evidence" value="ECO:0007669"/>
    <property type="project" value="InterPro"/>
</dbReference>
<reference evidence="1" key="1">
    <citation type="journal article" date="2020" name="mSystems">
        <title>Genome- and Community-Level Interaction Insights into Carbon Utilization and Element Cycling Functions of Hydrothermarchaeota in Hydrothermal Sediment.</title>
        <authorList>
            <person name="Zhou Z."/>
            <person name="Liu Y."/>
            <person name="Xu W."/>
            <person name="Pan J."/>
            <person name="Luo Z.H."/>
            <person name="Li M."/>
        </authorList>
    </citation>
    <scope>NUCLEOTIDE SEQUENCE [LARGE SCALE GENOMIC DNA]</scope>
    <source>
        <strain evidence="1">HyVt-45</strain>
    </source>
</reference>
<dbReference type="InterPro" id="IPR016032">
    <property type="entry name" value="Sig_transdc_resp-reg_C-effctor"/>
</dbReference>
<protein>
    <recommendedName>
        <fullName evidence="2">DNA binding HTH domain-containing protein</fullName>
    </recommendedName>
</protein>
<dbReference type="SUPFAM" id="SSF46894">
    <property type="entry name" value="C-terminal effector domain of the bipartite response regulators"/>
    <property type="match status" value="1"/>
</dbReference>
<comment type="caution">
    <text evidence="1">The sequence shown here is derived from an EMBL/GenBank/DDBJ whole genome shotgun (WGS) entry which is preliminary data.</text>
</comment>
<dbReference type="Proteomes" id="UP000886268">
    <property type="component" value="Unassembled WGS sequence"/>
</dbReference>
<proteinExistence type="predicted"/>
<dbReference type="EMBL" id="DRKW01000039">
    <property type="protein sequence ID" value="HEB73727.1"/>
    <property type="molecule type" value="Genomic_DNA"/>
</dbReference>
<evidence type="ECO:0000313" key="1">
    <source>
        <dbReference type="EMBL" id="HEB73727.1"/>
    </source>
</evidence>
<name>A0A7V1I3D4_DESA2</name>
<gene>
    <name evidence="1" type="ORF">ENJ03_00705</name>
</gene>
<dbReference type="GO" id="GO:0006355">
    <property type="term" value="P:regulation of DNA-templated transcription"/>
    <property type="evidence" value="ECO:0007669"/>
    <property type="project" value="InterPro"/>
</dbReference>
<sequence>MARRVIAANDILEVIYQWHKGQNNSQIAYFLEINRKTVKSIWLGKLGLAGKNLYQMVMKS</sequence>